<protein>
    <submittedName>
        <fullName evidence="2">Small basic protein</fullName>
    </submittedName>
</protein>
<evidence type="ECO:0000256" key="1">
    <source>
        <dbReference type="SAM" id="MobiDB-lite"/>
    </source>
</evidence>
<dbReference type="EMBL" id="AB005219">
    <property type="protein sequence ID" value="BAA25555.1"/>
    <property type="molecule type" value="Genomic_DNA"/>
</dbReference>
<feature type="compositionally biased region" description="Polar residues" evidence="1">
    <location>
        <begin position="34"/>
        <end position="46"/>
    </location>
</feature>
<sequence>MSPARQQMPAVLAGPPHRSQSHGLRPSPRAGSARNWSDPATCQSISRIPLSCP</sequence>
<dbReference type="AlphaFoldDB" id="O70064"/>
<proteinExistence type="predicted"/>
<name>O70064_9PROT</name>
<accession>O70064</accession>
<feature type="region of interest" description="Disordered" evidence="1">
    <location>
        <begin position="1"/>
        <end position="53"/>
    </location>
</feature>
<organism evidence="2">
    <name type="scientific">Acidiphilium angustum</name>
    <dbReference type="NCBI Taxonomy" id="523"/>
    <lineage>
        <taxon>Bacteria</taxon>
        <taxon>Pseudomonadati</taxon>
        <taxon>Pseudomonadota</taxon>
        <taxon>Alphaproteobacteria</taxon>
        <taxon>Acetobacterales</taxon>
        <taxon>Acidocellaceae</taxon>
        <taxon>Acidiphilium</taxon>
    </lineage>
</organism>
<reference evidence="2" key="1">
    <citation type="journal article" date="1997" name="Plant Cell Physiol.">
        <title>Nucleotide sequences of genes coding for photosynthetic reaction centers and light-harvesting proteins of Acidiphilium rubrum and related aerobic acidophilic bacteria.</title>
        <authorList>
            <person name="Nagashima K.V."/>
            <person name="Matsuura K."/>
            <person name="Wakao N."/>
            <person name="Hiraishi A."/>
            <person name="Shimada K."/>
        </authorList>
    </citation>
    <scope>NUCLEOTIDE SEQUENCE</scope>
</reference>
<evidence type="ECO:0000313" key="2">
    <source>
        <dbReference type="EMBL" id="BAA25555.1"/>
    </source>
</evidence>